<feature type="transmembrane region" description="Helical" evidence="1">
    <location>
        <begin position="17"/>
        <end position="36"/>
    </location>
</feature>
<dbReference type="AlphaFoldDB" id="Q6BLS6"/>
<keyword evidence="3" id="KW-1185">Reference proteome</keyword>
<accession>Q6BLS6</accession>
<dbReference type="InterPro" id="IPR016853">
    <property type="entry name" value="S-AdoMet-bd_YMR209C_prd"/>
</dbReference>
<dbReference type="eggNOG" id="KOG2798">
    <property type="taxonomic scope" value="Eukaryota"/>
</dbReference>
<dbReference type="HOGENOM" id="CLU_030612_3_1_1"/>
<reference evidence="2 3" key="1">
    <citation type="journal article" date="2004" name="Nature">
        <title>Genome evolution in yeasts.</title>
        <authorList>
            <consortium name="Genolevures"/>
            <person name="Dujon B."/>
            <person name="Sherman D."/>
            <person name="Fischer G."/>
            <person name="Durrens P."/>
            <person name="Casaregola S."/>
            <person name="Lafontaine I."/>
            <person name="de Montigny J."/>
            <person name="Marck C."/>
            <person name="Neuveglise C."/>
            <person name="Talla E."/>
            <person name="Goffard N."/>
            <person name="Frangeul L."/>
            <person name="Aigle M."/>
            <person name="Anthouard V."/>
            <person name="Babour A."/>
            <person name="Barbe V."/>
            <person name="Barnay S."/>
            <person name="Blanchin S."/>
            <person name="Beckerich J.M."/>
            <person name="Beyne E."/>
            <person name="Bleykasten C."/>
            <person name="Boisrame A."/>
            <person name="Boyer J."/>
            <person name="Cattolico L."/>
            <person name="Confanioleri F."/>
            <person name="de Daruvar A."/>
            <person name="Despons L."/>
            <person name="Fabre E."/>
            <person name="Fairhead C."/>
            <person name="Ferry-Dumazet H."/>
            <person name="Groppi A."/>
            <person name="Hantraye F."/>
            <person name="Hennequin C."/>
            <person name="Jauniaux N."/>
            <person name="Joyet P."/>
            <person name="Kachouri R."/>
            <person name="Kerrest A."/>
            <person name="Koszul R."/>
            <person name="Lemaire M."/>
            <person name="Lesur I."/>
            <person name="Ma L."/>
            <person name="Muller H."/>
            <person name="Nicaud J.M."/>
            <person name="Nikolski M."/>
            <person name="Oztas S."/>
            <person name="Ozier-Kalogeropoulos O."/>
            <person name="Pellenz S."/>
            <person name="Potier S."/>
            <person name="Richard G.F."/>
            <person name="Straub M.L."/>
            <person name="Suleau A."/>
            <person name="Swennene D."/>
            <person name="Tekaia F."/>
            <person name="Wesolowski-Louvel M."/>
            <person name="Westhof E."/>
            <person name="Wirth B."/>
            <person name="Zeniou-Meyer M."/>
            <person name="Zivanovic I."/>
            <person name="Bolotin-Fukuhara M."/>
            <person name="Thierry A."/>
            <person name="Bouchier C."/>
            <person name="Caudron B."/>
            <person name="Scarpelli C."/>
            <person name="Gaillardin C."/>
            <person name="Weissenbach J."/>
            <person name="Wincker P."/>
            <person name="Souciet J.L."/>
        </authorList>
    </citation>
    <scope>NUCLEOTIDE SEQUENCE [LARGE SCALE GENOMIC DNA]</scope>
    <source>
        <strain evidence="3">ATCC 36239 / CBS 767 / BCRC 21394 / JCM 1990 / NBRC 0083 / IGC 2968</strain>
    </source>
</reference>
<name>Q6BLS6_DEBHA</name>
<dbReference type="Pfam" id="PF07942">
    <property type="entry name" value="CARME"/>
    <property type="match status" value="1"/>
</dbReference>
<proteinExistence type="predicted"/>
<dbReference type="OMA" id="SMWQGYY"/>
<dbReference type="PIRSF" id="PIRSF027174">
    <property type="entry name" value="SAM_bd_YMR209C_prd"/>
    <property type="match status" value="1"/>
</dbReference>
<dbReference type="Proteomes" id="UP000000599">
    <property type="component" value="Chromosome F"/>
</dbReference>
<dbReference type="InterPro" id="IPR012901">
    <property type="entry name" value="CARME"/>
</dbReference>
<dbReference type="RefSeq" id="XP_460845.2">
    <property type="nucleotide sequence ID" value="XM_460845.2"/>
</dbReference>
<dbReference type="InParanoid" id="Q6BLS6"/>
<evidence type="ECO:0000313" key="2">
    <source>
        <dbReference type="EMBL" id="CAG89190.2"/>
    </source>
</evidence>
<dbReference type="OrthoDB" id="978at2759"/>
<dbReference type="KEGG" id="dha:DEHA2F11044g"/>
<keyword evidence="1" id="KW-0472">Membrane</keyword>
<dbReference type="PANTHER" id="PTHR12303:SF11">
    <property type="entry name" value="AER338CP"/>
    <property type="match status" value="1"/>
</dbReference>
<dbReference type="SMART" id="SM01296">
    <property type="entry name" value="N2227"/>
    <property type="match status" value="1"/>
</dbReference>
<keyword evidence="1" id="KW-1133">Transmembrane helix</keyword>
<evidence type="ECO:0000313" key="3">
    <source>
        <dbReference type="Proteomes" id="UP000000599"/>
    </source>
</evidence>
<dbReference type="GO" id="GO:0008757">
    <property type="term" value="F:S-adenosylmethionine-dependent methyltransferase activity"/>
    <property type="evidence" value="ECO:0007669"/>
    <property type="project" value="InterPro"/>
</dbReference>
<gene>
    <name evidence="2" type="ordered locus">DEHA2F11044g</name>
</gene>
<evidence type="ECO:0000256" key="1">
    <source>
        <dbReference type="SAM" id="Phobius"/>
    </source>
</evidence>
<protein>
    <submittedName>
        <fullName evidence="2">DEHA2F11044p</fullName>
    </submittedName>
</protein>
<dbReference type="FunCoup" id="Q6BLS6">
    <property type="interactions" value="64"/>
</dbReference>
<dbReference type="VEuPathDB" id="FungiDB:DEHA2F11044g"/>
<dbReference type="EMBL" id="CR382138">
    <property type="protein sequence ID" value="CAG89190.2"/>
    <property type="molecule type" value="Genomic_DNA"/>
</dbReference>
<dbReference type="PANTHER" id="PTHR12303">
    <property type="entry name" value="CARNOSINE N-METHYLTRANSFERASE"/>
    <property type="match status" value="1"/>
</dbReference>
<dbReference type="GeneID" id="2903585"/>
<keyword evidence="1" id="KW-0812">Transmembrane</keyword>
<sequence length="467" mass="52696">MATPRINSASRTPSNSVLILSTAFTCALVYITLSIVLGSSQIPILVVVFICTNMLSRTGVFKNFISKLDVSKAIGHHSIPRIPSVENPIGHDLFQSISEHSRIEILSAIKSLQAYSDNTKNVNDRRRRLFKMMTWRQQKLCEDVGYLKKLTKIDQSIAYNQKILSAIADGAVKSFGISYKDFNLLRGSNNSNTSSTNYRVIEALGHYIRDWSPDGDAELKPMMDYITEQLNRVIPVQERSKTCVIIPGSGLGRIAHEIASIGTDIGSSFGAVHAIEYSGLMHLCNQFIYSSENEVKNYDIFPYVHSCSNFIDSSSQFRSSVVHSGQSKPENLELNHEDFRYFEIPNKSQYENFVVVSAFFIDTAENLVSYLDTIQELTTPNRRNGIKKGYWINIGPLKYGTAAQVELNSDELKEIRKAMGWKDLSSLNSLNSSDNQLVGYMTDKQSMWQGYYGLTMWNTERKENSRK</sequence>
<organism evidence="2 3">
    <name type="scientific">Debaryomyces hansenii (strain ATCC 36239 / CBS 767 / BCRC 21394 / JCM 1990 / NBRC 0083 / IGC 2968)</name>
    <name type="common">Yeast</name>
    <name type="synonym">Torulaspora hansenii</name>
    <dbReference type="NCBI Taxonomy" id="284592"/>
    <lineage>
        <taxon>Eukaryota</taxon>
        <taxon>Fungi</taxon>
        <taxon>Dikarya</taxon>
        <taxon>Ascomycota</taxon>
        <taxon>Saccharomycotina</taxon>
        <taxon>Pichiomycetes</taxon>
        <taxon>Debaryomycetaceae</taxon>
        <taxon>Debaryomyces</taxon>
    </lineage>
</organism>